<dbReference type="Pfam" id="PF08613">
    <property type="entry name" value="Cyclin"/>
    <property type="match status" value="1"/>
</dbReference>
<protein>
    <submittedName>
        <fullName evidence="2">Cyclin-domain-containing protein</fullName>
    </submittedName>
</protein>
<dbReference type="GO" id="GO:0005634">
    <property type="term" value="C:nucleus"/>
    <property type="evidence" value="ECO:0007669"/>
    <property type="project" value="TreeGrafter"/>
</dbReference>
<gene>
    <name evidence="2" type="ORF">BCR42DRAFT_421232</name>
</gene>
<dbReference type="AlphaFoldDB" id="A0A1X2I8I6"/>
<dbReference type="Proteomes" id="UP000193560">
    <property type="component" value="Unassembled WGS sequence"/>
</dbReference>
<dbReference type="GO" id="GO:0016538">
    <property type="term" value="F:cyclin-dependent protein serine/threonine kinase regulator activity"/>
    <property type="evidence" value="ECO:0007669"/>
    <property type="project" value="TreeGrafter"/>
</dbReference>
<dbReference type="STRING" id="90262.A0A1X2I8I6"/>
<dbReference type="GO" id="GO:0019901">
    <property type="term" value="F:protein kinase binding"/>
    <property type="evidence" value="ECO:0007669"/>
    <property type="project" value="InterPro"/>
</dbReference>
<dbReference type="InterPro" id="IPR013922">
    <property type="entry name" value="Cyclin_PHO80-like"/>
</dbReference>
<evidence type="ECO:0000313" key="3">
    <source>
        <dbReference type="Proteomes" id="UP000193560"/>
    </source>
</evidence>
<dbReference type="SUPFAM" id="SSF47954">
    <property type="entry name" value="Cyclin-like"/>
    <property type="match status" value="1"/>
</dbReference>
<sequence>MNYKHNQQKTATNSCSTPDTLADRLAYVEALVDMNALVLEAIWPSTCSSSNIVPLRSFIHQVLKRSRTTYSTLQTAFFYLFRARPAILRQLHAQQHPQLAFIQCGRRMFLASLMVASKFVQDKTYRNAAWANMAGLDVQEINMAERVFLELLGYRLYVAQATFDQWHSLLHTHVYAKSMTSVPTQQQQLFPSSTTTTTTTTTTKKRPLASSSLSPPATPPALSPASLASSSTCSSPNVASPAPRVPSSSSILHPPAGEKTRNSNNKRSLAHLLNSPVPTSQEEPVRKRTCLASSS</sequence>
<name>A0A1X2I8I6_9FUNG</name>
<dbReference type="InterPro" id="IPR036915">
    <property type="entry name" value="Cyclin-like_sf"/>
</dbReference>
<dbReference type="OrthoDB" id="286814at2759"/>
<comment type="caution">
    <text evidence="2">The sequence shown here is derived from an EMBL/GenBank/DDBJ whole genome shotgun (WGS) entry which is preliminary data.</text>
</comment>
<dbReference type="GO" id="GO:0000307">
    <property type="term" value="C:cyclin-dependent protein kinase holoenzyme complex"/>
    <property type="evidence" value="ECO:0007669"/>
    <property type="project" value="TreeGrafter"/>
</dbReference>
<reference evidence="2 3" key="1">
    <citation type="submission" date="2016-07" db="EMBL/GenBank/DDBJ databases">
        <title>Pervasive Adenine N6-methylation of Active Genes in Fungi.</title>
        <authorList>
            <consortium name="DOE Joint Genome Institute"/>
            <person name="Mondo S.J."/>
            <person name="Dannebaum R.O."/>
            <person name="Kuo R.C."/>
            <person name="Labutti K."/>
            <person name="Haridas S."/>
            <person name="Kuo A."/>
            <person name="Salamov A."/>
            <person name="Ahrendt S.R."/>
            <person name="Lipzen A."/>
            <person name="Sullivan W."/>
            <person name="Andreopoulos W.B."/>
            <person name="Clum A."/>
            <person name="Lindquist E."/>
            <person name="Daum C."/>
            <person name="Ramamoorthy G.K."/>
            <person name="Gryganskyi A."/>
            <person name="Culley D."/>
            <person name="Magnuson J.K."/>
            <person name="James T.Y."/>
            <person name="O'Malley M.A."/>
            <person name="Stajich J.E."/>
            <person name="Spatafora J.W."/>
            <person name="Visel A."/>
            <person name="Grigoriev I.V."/>
        </authorList>
    </citation>
    <scope>NUCLEOTIDE SEQUENCE [LARGE SCALE GENOMIC DNA]</scope>
    <source>
        <strain evidence="2 3">NRRL 1336</strain>
    </source>
</reference>
<feature type="region of interest" description="Disordered" evidence="1">
    <location>
        <begin position="185"/>
        <end position="295"/>
    </location>
</feature>
<dbReference type="Gene3D" id="1.10.472.10">
    <property type="entry name" value="Cyclin-like"/>
    <property type="match status" value="1"/>
</dbReference>
<dbReference type="PANTHER" id="PTHR15615:SF36">
    <property type="entry name" value="PHO85 CYCLIN-5"/>
    <property type="match status" value="1"/>
</dbReference>
<dbReference type="CDD" id="cd20557">
    <property type="entry name" value="CYCLIN_ScPCL1-like"/>
    <property type="match status" value="1"/>
</dbReference>
<evidence type="ECO:0000313" key="2">
    <source>
        <dbReference type="EMBL" id="ORZ11498.1"/>
    </source>
</evidence>
<organism evidence="2 3">
    <name type="scientific">Absidia repens</name>
    <dbReference type="NCBI Taxonomy" id="90262"/>
    <lineage>
        <taxon>Eukaryota</taxon>
        <taxon>Fungi</taxon>
        <taxon>Fungi incertae sedis</taxon>
        <taxon>Mucoromycota</taxon>
        <taxon>Mucoromycotina</taxon>
        <taxon>Mucoromycetes</taxon>
        <taxon>Mucorales</taxon>
        <taxon>Cunninghamellaceae</taxon>
        <taxon>Absidia</taxon>
    </lineage>
</organism>
<keyword evidence="3" id="KW-1185">Reference proteome</keyword>
<proteinExistence type="predicted"/>
<dbReference type="EMBL" id="MCGE01000021">
    <property type="protein sequence ID" value="ORZ11498.1"/>
    <property type="molecule type" value="Genomic_DNA"/>
</dbReference>
<dbReference type="PANTHER" id="PTHR15615">
    <property type="match status" value="1"/>
</dbReference>
<accession>A0A1X2I8I6</accession>
<feature type="compositionally biased region" description="Low complexity" evidence="1">
    <location>
        <begin position="194"/>
        <end position="215"/>
    </location>
</feature>
<feature type="compositionally biased region" description="Low complexity" evidence="1">
    <location>
        <begin position="223"/>
        <end position="250"/>
    </location>
</feature>
<evidence type="ECO:0000256" key="1">
    <source>
        <dbReference type="SAM" id="MobiDB-lite"/>
    </source>
</evidence>